<evidence type="ECO:0000256" key="2">
    <source>
        <dbReference type="ARBA" id="ARBA00022691"/>
    </source>
</evidence>
<comment type="cofactor">
    <cofactor evidence="1">
        <name>[4Fe-4S] cluster</name>
        <dbReference type="ChEBI" id="CHEBI:49883"/>
    </cofactor>
</comment>
<dbReference type="InterPro" id="IPR007197">
    <property type="entry name" value="rSAM"/>
</dbReference>
<evidence type="ECO:0000313" key="8">
    <source>
        <dbReference type="Proteomes" id="UP000245535"/>
    </source>
</evidence>
<dbReference type="PANTHER" id="PTHR13932:SF5">
    <property type="entry name" value="RADICAL S-ADENOSYL METHIONINE DOMAIN-CONTAINING PROTEIN 1, MITOCHONDRIAL"/>
    <property type="match status" value="1"/>
</dbReference>
<dbReference type="PROSITE" id="PS51918">
    <property type="entry name" value="RADICAL_SAM"/>
    <property type="match status" value="1"/>
</dbReference>
<dbReference type="OrthoDB" id="9808022at2"/>
<keyword evidence="8" id="KW-1185">Reference proteome</keyword>
<dbReference type="Proteomes" id="UP000245535">
    <property type="component" value="Unassembled WGS sequence"/>
</dbReference>
<keyword evidence="3" id="KW-0479">Metal-binding</keyword>
<dbReference type="AlphaFoldDB" id="A0A315ZGL6"/>
<evidence type="ECO:0000313" key="7">
    <source>
        <dbReference type="EMBL" id="PWJ44303.1"/>
    </source>
</evidence>
<protein>
    <submittedName>
        <fullName evidence="7">Anaerobic coproporphyrinogen III oxidase</fullName>
    </submittedName>
</protein>
<dbReference type="CDD" id="cd01335">
    <property type="entry name" value="Radical_SAM"/>
    <property type="match status" value="1"/>
</dbReference>
<dbReference type="SFLD" id="SFLDG01082">
    <property type="entry name" value="B12-binding_domain_containing"/>
    <property type="match status" value="1"/>
</dbReference>
<dbReference type="InterPro" id="IPR058240">
    <property type="entry name" value="rSAM_sf"/>
</dbReference>
<evidence type="ECO:0000256" key="3">
    <source>
        <dbReference type="ARBA" id="ARBA00022723"/>
    </source>
</evidence>
<dbReference type="GO" id="GO:0005737">
    <property type="term" value="C:cytoplasm"/>
    <property type="evidence" value="ECO:0007669"/>
    <property type="project" value="TreeGrafter"/>
</dbReference>
<evidence type="ECO:0000259" key="6">
    <source>
        <dbReference type="PROSITE" id="PS51918"/>
    </source>
</evidence>
<dbReference type="SUPFAM" id="SSF102114">
    <property type="entry name" value="Radical SAM enzymes"/>
    <property type="match status" value="1"/>
</dbReference>
<dbReference type="SMART" id="SM00729">
    <property type="entry name" value="Elp3"/>
    <property type="match status" value="1"/>
</dbReference>
<gene>
    <name evidence="7" type="ORF">BC781_101653</name>
</gene>
<dbReference type="RefSeq" id="WP_109615806.1">
    <property type="nucleotide sequence ID" value="NZ_QGDO01000001.1"/>
</dbReference>
<dbReference type="GO" id="GO:0051539">
    <property type="term" value="F:4 iron, 4 sulfur cluster binding"/>
    <property type="evidence" value="ECO:0007669"/>
    <property type="project" value="TreeGrafter"/>
</dbReference>
<dbReference type="PANTHER" id="PTHR13932">
    <property type="entry name" value="COPROPORPHYRINIGEN III OXIDASE"/>
    <property type="match status" value="1"/>
</dbReference>
<organism evidence="7 8">
    <name type="scientific">Sediminitomix flava</name>
    <dbReference type="NCBI Taxonomy" id="379075"/>
    <lineage>
        <taxon>Bacteria</taxon>
        <taxon>Pseudomonadati</taxon>
        <taxon>Bacteroidota</taxon>
        <taxon>Cytophagia</taxon>
        <taxon>Cytophagales</taxon>
        <taxon>Flammeovirgaceae</taxon>
        <taxon>Sediminitomix</taxon>
    </lineage>
</organism>
<dbReference type="SFLD" id="SFLDS00029">
    <property type="entry name" value="Radical_SAM"/>
    <property type="match status" value="1"/>
</dbReference>
<proteinExistence type="predicted"/>
<dbReference type="EMBL" id="QGDO01000001">
    <property type="protein sequence ID" value="PWJ44303.1"/>
    <property type="molecule type" value="Genomic_DNA"/>
</dbReference>
<dbReference type="Pfam" id="PF04055">
    <property type="entry name" value="Radical_SAM"/>
    <property type="match status" value="1"/>
</dbReference>
<dbReference type="InterPro" id="IPR006638">
    <property type="entry name" value="Elp3/MiaA/NifB-like_rSAM"/>
</dbReference>
<dbReference type="InterPro" id="IPR013785">
    <property type="entry name" value="Aldolase_TIM"/>
</dbReference>
<comment type="caution">
    <text evidence="7">The sequence shown here is derived from an EMBL/GenBank/DDBJ whole genome shotgun (WGS) entry which is preliminary data.</text>
</comment>
<keyword evidence="4" id="KW-0408">Iron</keyword>
<sequence length="399" mass="45741">MMTTKVDTVSLENVFENSPRKAERVLYFHTPFCASRCNYCPFYKYTTAKQSDYAELVVKQMQNHFHLPYFQEAPFDVFFFGGGTPTVLENHQLEAILANLTKYLSFSSDYEFTVESTVRHLDLEKLKLLKKYGVNRISLGIQAFDKETRNLLGRPADFHQIKKLIYQIQEEGFTLNTDLMYGLPNQTLDHVKEQIEIAIDFGVDNLSSYRLQLLGDTPLKKRVESGKVNLPEEKLVEEMQLIAMETAVKGGYVHWNTKNYAKDGKECRYTRTPYGNRDMIPLGSGAGGKIGNFRCFNAPDLASFREKVNEGLFPSMMVKEVTDDLKLAQERLKGILESMQLDLSLFFENTGFSVDPTPLKYLENEGFLETKGEKIRLHTKGILNFQKVYTKISEGIIKI</sequence>
<keyword evidence="2" id="KW-0949">S-adenosyl-L-methionine</keyword>
<name>A0A315ZGL6_SEDFL</name>
<feature type="domain" description="Radical SAM core" evidence="6">
    <location>
        <begin position="18"/>
        <end position="245"/>
    </location>
</feature>
<dbReference type="GO" id="GO:0003824">
    <property type="term" value="F:catalytic activity"/>
    <property type="evidence" value="ECO:0007669"/>
    <property type="project" value="InterPro"/>
</dbReference>
<dbReference type="GO" id="GO:0046872">
    <property type="term" value="F:metal ion binding"/>
    <property type="evidence" value="ECO:0007669"/>
    <property type="project" value="UniProtKB-KW"/>
</dbReference>
<accession>A0A315ZGL6</accession>
<evidence type="ECO:0000256" key="4">
    <source>
        <dbReference type="ARBA" id="ARBA00023004"/>
    </source>
</evidence>
<evidence type="ECO:0000256" key="1">
    <source>
        <dbReference type="ARBA" id="ARBA00001966"/>
    </source>
</evidence>
<dbReference type="Gene3D" id="3.20.20.70">
    <property type="entry name" value="Aldolase class I"/>
    <property type="match status" value="1"/>
</dbReference>
<dbReference type="InterPro" id="IPR034505">
    <property type="entry name" value="Coproporphyrinogen-III_oxidase"/>
</dbReference>
<dbReference type="GO" id="GO:0006779">
    <property type="term" value="P:porphyrin-containing compound biosynthetic process"/>
    <property type="evidence" value="ECO:0007669"/>
    <property type="project" value="TreeGrafter"/>
</dbReference>
<keyword evidence="5" id="KW-0411">Iron-sulfur</keyword>
<dbReference type="SFLD" id="SFLDG01065">
    <property type="entry name" value="anaerobic_coproporphyrinogen-I"/>
    <property type="match status" value="1"/>
</dbReference>
<evidence type="ECO:0000256" key="5">
    <source>
        <dbReference type="ARBA" id="ARBA00023014"/>
    </source>
</evidence>
<reference evidence="7 8" key="1">
    <citation type="submission" date="2018-03" db="EMBL/GenBank/DDBJ databases">
        <title>Genomic Encyclopedia of Archaeal and Bacterial Type Strains, Phase II (KMG-II): from individual species to whole genera.</title>
        <authorList>
            <person name="Goeker M."/>
        </authorList>
    </citation>
    <scope>NUCLEOTIDE SEQUENCE [LARGE SCALE GENOMIC DNA]</scope>
    <source>
        <strain evidence="7 8">DSM 28229</strain>
    </source>
</reference>